<accession>A0ACB8XPQ3</accession>
<proteinExistence type="predicted"/>
<sequence>MASLEDVVNVEDVDVDVSTVHGAMGEESTLNPNNVHVPLLNPNSHEVGAPNLHGTSGDFRPTSNGLEKAMAIVVVMGSSSSSSLVYGEVILLQKHAKEVIGMQPPKQTSYASVLKTSDRGYGNGLKFFPLGEKSIARVELPVELTELTSSDPKAIKPMMVYKPVQKSADQAKEGIDSSKSVQKGDEVVSKGGEVDVLLWTVEKRLCEESIVKEPSAKVNQLVMEEGVLHGDSVKPKRGPPISTGSSFSSLMDMDEGRDKVDGDDGSATLNPISMENVDPIVSGENDTTNASSSC</sequence>
<reference evidence="2" key="1">
    <citation type="journal article" date="2022" name="Mol. Ecol. Resour.">
        <title>The genomes of chicory, endive, great burdock and yacon provide insights into Asteraceae palaeo-polyploidization history and plant inulin production.</title>
        <authorList>
            <person name="Fan W."/>
            <person name="Wang S."/>
            <person name="Wang H."/>
            <person name="Wang A."/>
            <person name="Jiang F."/>
            <person name="Liu H."/>
            <person name="Zhao H."/>
            <person name="Xu D."/>
            <person name="Zhang Y."/>
        </authorList>
    </citation>
    <scope>NUCLEOTIDE SEQUENCE [LARGE SCALE GENOMIC DNA]</scope>
    <source>
        <strain evidence="2">cv. Niubang</strain>
    </source>
</reference>
<comment type="caution">
    <text evidence="1">The sequence shown here is derived from an EMBL/GenBank/DDBJ whole genome shotgun (WGS) entry which is preliminary data.</text>
</comment>
<keyword evidence="2" id="KW-1185">Reference proteome</keyword>
<protein>
    <submittedName>
        <fullName evidence="1">Uncharacterized protein</fullName>
    </submittedName>
</protein>
<evidence type="ECO:0000313" key="1">
    <source>
        <dbReference type="EMBL" id="KAI3672411.1"/>
    </source>
</evidence>
<evidence type="ECO:0000313" key="2">
    <source>
        <dbReference type="Proteomes" id="UP001055879"/>
    </source>
</evidence>
<reference evidence="1 2" key="2">
    <citation type="journal article" date="2022" name="Mol. Ecol. Resour.">
        <title>The genomes of chicory, endive, great burdock and yacon provide insights into Asteraceae paleo-polyploidization history and plant inulin production.</title>
        <authorList>
            <person name="Fan W."/>
            <person name="Wang S."/>
            <person name="Wang H."/>
            <person name="Wang A."/>
            <person name="Jiang F."/>
            <person name="Liu H."/>
            <person name="Zhao H."/>
            <person name="Xu D."/>
            <person name="Zhang Y."/>
        </authorList>
    </citation>
    <scope>NUCLEOTIDE SEQUENCE [LARGE SCALE GENOMIC DNA]</scope>
    <source>
        <strain evidence="2">cv. Niubang</strain>
    </source>
</reference>
<dbReference type="EMBL" id="CM042061">
    <property type="protein sequence ID" value="KAI3672411.1"/>
    <property type="molecule type" value="Genomic_DNA"/>
</dbReference>
<gene>
    <name evidence="1" type="ORF">L6452_38499</name>
</gene>
<organism evidence="1 2">
    <name type="scientific">Arctium lappa</name>
    <name type="common">Greater burdock</name>
    <name type="synonym">Lappa major</name>
    <dbReference type="NCBI Taxonomy" id="4217"/>
    <lineage>
        <taxon>Eukaryota</taxon>
        <taxon>Viridiplantae</taxon>
        <taxon>Streptophyta</taxon>
        <taxon>Embryophyta</taxon>
        <taxon>Tracheophyta</taxon>
        <taxon>Spermatophyta</taxon>
        <taxon>Magnoliopsida</taxon>
        <taxon>eudicotyledons</taxon>
        <taxon>Gunneridae</taxon>
        <taxon>Pentapetalae</taxon>
        <taxon>asterids</taxon>
        <taxon>campanulids</taxon>
        <taxon>Asterales</taxon>
        <taxon>Asteraceae</taxon>
        <taxon>Carduoideae</taxon>
        <taxon>Cardueae</taxon>
        <taxon>Arctiinae</taxon>
        <taxon>Arctium</taxon>
    </lineage>
</organism>
<name>A0ACB8XPQ3_ARCLA</name>
<dbReference type="Proteomes" id="UP001055879">
    <property type="component" value="Linkage Group LG15"/>
</dbReference>